<dbReference type="SUPFAM" id="SSF52402">
    <property type="entry name" value="Adenine nucleotide alpha hydrolases-like"/>
    <property type="match status" value="1"/>
</dbReference>
<dbReference type="EnsemblMetazoa" id="XM_021040832.2">
    <property type="protein sequence ID" value="XP_020896491.1"/>
    <property type="gene ID" value="LOC110235376"/>
</dbReference>
<dbReference type="OrthoDB" id="843225at2759"/>
<dbReference type="RefSeq" id="XP_020896491.1">
    <property type="nucleotide sequence ID" value="XM_021040832.2"/>
</dbReference>
<dbReference type="PRINTS" id="PR01438">
    <property type="entry name" value="UNVRSLSTRESS"/>
</dbReference>
<reference evidence="2" key="1">
    <citation type="submission" date="2022-11" db="UniProtKB">
        <authorList>
            <consortium name="EnsemblMetazoa"/>
        </authorList>
    </citation>
    <scope>IDENTIFICATION</scope>
</reference>
<evidence type="ECO:0000313" key="3">
    <source>
        <dbReference type="Proteomes" id="UP000887567"/>
    </source>
</evidence>
<dbReference type="CDD" id="cd23659">
    <property type="entry name" value="USP_At3g01520-like"/>
    <property type="match status" value="1"/>
</dbReference>
<dbReference type="InterPro" id="IPR006015">
    <property type="entry name" value="Universal_stress_UspA"/>
</dbReference>
<organism evidence="2 3">
    <name type="scientific">Exaiptasia diaphana</name>
    <name type="common">Tropical sea anemone</name>
    <name type="synonym">Aiptasia pulchella</name>
    <dbReference type="NCBI Taxonomy" id="2652724"/>
    <lineage>
        <taxon>Eukaryota</taxon>
        <taxon>Metazoa</taxon>
        <taxon>Cnidaria</taxon>
        <taxon>Anthozoa</taxon>
        <taxon>Hexacorallia</taxon>
        <taxon>Actiniaria</taxon>
        <taxon>Aiptasiidae</taxon>
        <taxon>Exaiptasia</taxon>
    </lineage>
</organism>
<dbReference type="AlphaFoldDB" id="A0A913WZG8"/>
<feature type="domain" description="UspA" evidence="1">
    <location>
        <begin position="11"/>
        <end position="158"/>
    </location>
</feature>
<evidence type="ECO:0000313" key="2">
    <source>
        <dbReference type="EnsemblMetazoa" id="XP_020896491.1"/>
    </source>
</evidence>
<dbReference type="InterPro" id="IPR006016">
    <property type="entry name" value="UspA"/>
</dbReference>
<dbReference type="Proteomes" id="UP000887567">
    <property type="component" value="Unplaced"/>
</dbReference>
<protein>
    <recommendedName>
        <fullName evidence="1">UspA domain-containing protein</fullName>
    </recommendedName>
</protein>
<sequence length="160" mass="17544">MASTKTHEKNTIVIPVDGSKNSHRAFTWYCEHLLKENDKLIIVHAYAVPPMQAAKHSSVDFKNQLLEWQILVQKAEEKAKKVLKPFEDIAKSLKVQVSSRFLYAGGAAGEVVVKTAKDEGASLIIIGSRGLGSIRRTIMGSVSDYIVHHTSTPVIVVPPG</sequence>
<dbReference type="InterPro" id="IPR014729">
    <property type="entry name" value="Rossmann-like_a/b/a_fold"/>
</dbReference>
<proteinExistence type="predicted"/>
<dbReference type="OMA" id="YCYREND"/>
<dbReference type="GeneID" id="110235376"/>
<name>A0A913WZG8_EXADI</name>
<keyword evidence="3" id="KW-1185">Reference proteome</keyword>
<dbReference type="KEGG" id="epa:110235376"/>
<accession>A0A913WZG8</accession>
<dbReference type="PANTHER" id="PTHR46989">
    <property type="entry name" value="USP DOMAIN-CONTAINING PROTEIN"/>
    <property type="match status" value="1"/>
</dbReference>
<evidence type="ECO:0000259" key="1">
    <source>
        <dbReference type="Pfam" id="PF00582"/>
    </source>
</evidence>
<dbReference type="Gene3D" id="3.40.50.620">
    <property type="entry name" value="HUPs"/>
    <property type="match status" value="1"/>
</dbReference>
<dbReference type="Pfam" id="PF00582">
    <property type="entry name" value="Usp"/>
    <property type="match status" value="1"/>
</dbReference>
<dbReference type="PANTHER" id="PTHR46989:SF3">
    <property type="entry name" value="USPA DOMAIN-CONTAINING PROTEIN"/>
    <property type="match status" value="1"/>
</dbReference>